<gene>
    <name evidence="2" type="ORF">KZJ38_05530</name>
</gene>
<keyword evidence="1" id="KW-1133">Transmembrane helix</keyword>
<sequence>MMLRGMCKVIAIAFAVNQVLTTVFTYVAQQVDSALPHQMVWIFSCMTCGLLSLWLQADARRAFAFARKQGYVKITDAINDGKERALQIAMDCPKRWLVILHIELNPTAFAMQPGNPPRQR</sequence>
<protein>
    <submittedName>
        <fullName evidence="2">Uncharacterized protein</fullName>
    </submittedName>
</protein>
<dbReference type="Proteomes" id="UP000826462">
    <property type="component" value="Chromosome 1"/>
</dbReference>
<feature type="transmembrane region" description="Helical" evidence="1">
    <location>
        <begin position="37"/>
        <end position="55"/>
    </location>
</feature>
<keyword evidence="1" id="KW-0812">Transmembrane</keyword>
<organism evidence="2 3">
    <name type="scientific">Paraburkholderia edwinii</name>
    <dbReference type="NCBI Taxonomy" id="2861782"/>
    <lineage>
        <taxon>Bacteria</taxon>
        <taxon>Pseudomonadati</taxon>
        <taxon>Pseudomonadota</taxon>
        <taxon>Betaproteobacteria</taxon>
        <taxon>Burkholderiales</taxon>
        <taxon>Burkholderiaceae</taxon>
        <taxon>Paraburkholderia</taxon>
    </lineage>
</organism>
<evidence type="ECO:0000313" key="2">
    <source>
        <dbReference type="EMBL" id="QYD70827.1"/>
    </source>
</evidence>
<accession>A0ABX8UU05</accession>
<keyword evidence="3" id="KW-1185">Reference proteome</keyword>
<name>A0ABX8UU05_9BURK</name>
<proteinExistence type="predicted"/>
<evidence type="ECO:0000256" key="1">
    <source>
        <dbReference type="SAM" id="Phobius"/>
    </source>
</evidence>
<dbReference type="EMBL" id="CP080095">
    <property type="protein sequence ID" value="QYD70827.1"/>
    <property type="molecule type" value="Genomic_DNA"/>
</dbReference>
<keyword evidence="1" id="KW-0472">Membrane</keyword>
<evidence type="ECO:0000313" key="3">
    <source>
        <dbReference type="Proteomes" id="UP000826462"/>
    </source>
</evidence>
<reference evidence="2 3" key="1">
    <citation type="submission" date="2021-07" db="EMBL/GenBank/DDBJ databases">
        <title>Paraburkholderia edwinii protects Aspergillus sp. from phenazines by acting as a toxin sponge.</title>
        <authorList>
            <person name="Dahlstrom K.M."/>
            <person name="Newman D.K."/>
        </authorList>
    </citation>
    <scope>NUCLEOTIDE SEQUENCE [LARGE SCALE GENOMIC DNA]</scope>
    <source>
        <strain evidence="2 3">Pe01</strain>
    </source>
</reference>